<keyword evidence="2" id="KW-1185">Reference proteome</keyword>
<organism evidence="1 2">
    <name type="scientific">Trifolium medium</name>
    <dbReference type="NCBI Taxonomy" id="97028"/>
    <lineage>
        <taxon>Eukaryota</taxon>
        <taxon>Viridiplantae</taxon>
        <taxon>Streptophyta</taxon>
        <taxon>Embryophyta</taxon>
        <taxon>Tracheophyta</taxon>
        <taxon>Spermatophyta</taxon>
        <taxon>Magnoliopsida</taxon>
        <taxon>eudicotyledons</taxon>
        <taxon>Gunneridae</taxon>
        <taxon>Pentapetalae</taxon>
        <taxon>rosids</taxon>
        <taxon>fabids</taxon>
        <taxon>Fabales</taxon>
        <taxon>Fabaceae</taxon>
        <taxon>Papilionoideae</taxon>
        <taxon>50 kb inversion clade</taxon>
        <taxon>NPAAA clade</taxon>
        <taxon>Hologalegina</taxon>
        <taxon>IRL clade</taxon>
        <taxon>Trifolieae</taxon>
        <taxon>Trifolium</taxon>
    </lineage>
</organism>
<accession>A0A392SWG8</accession>
<comment type="caution">
    <text evidence="1">The sequence shown here is derived from an EMBL/GenBank/DDBJ whole genome shotgun (WGS) entry which is preliminary data.</text>
</comment>
<dbReference type="Proteomes" id="UP000265520">
    <property type="component" value="Unassembled WGS sequence"/>
</dbReference>
<dbReference type="EMBL" id="LXQA010456521">
    <property type="protein sequence ID" value="MCI53019.1"/>
    <property type="molecule type" value="Genomic_DNA"/>
</dbReference>
<reference evidence="1 2" key="1">
    <citation type="journal article" date="2018" name="Front. Plant Sci.">
        <title>Red Clover (Trifolium pratense) and Zigzag Clover (T. medium) - A Picture of Genomic Similarities and Differences.</title>
        <authorList>
            <person name="Dluhosova J."/>
            <person name="Istvanek J."/>
            <person name="Nedelnik J."/>
            <person name="Repkova J."/>
        </authorList>
    </citation>
    <scope>NUCLEOTIDE SEQUENCE [LARGE SCALE GENOMIC DNA]</scope>
    <source>
        <strain evidence="2">cv. 10/8</strain>
        <tissue evidence="1">Leaf</tissue>
    </source>
</reference>
<evidence type="ECO:0000313" key="2">
    <source>
        <dbReference type="Proteomes" id="UP000265520"/>
    </source>
</evidence>
<dbReference type="AlphaFoldDB" id="A0A392SWG8"/>
<sequence length="74" mass="8477">MLDRRHLRGFLDDPFSWARGMHSRVCDKEIYLKGFAEEDSFEHLSWVLKAVVDGDPNGALCEDRDLCGGNFVMT</sequence>
<proteinExistence type="predicted"/>
<evidence type="ECO:0000313" key="1">
    <source>
        <dbReference type="EMBL" id="MCI53019.1"/>
    </source>
</evidence>
<name>A0A392SWG8_9FABA</name>
<feature type="non-terminal residue" evidence="1">
    <location>
        <position position="74"/>
    </location>
</feature>
<protein>
    <submittedName>
        <fullName evidence="1">Uncharacterized protein</fullName>
    </submittedName>
</protein>